<feature type="compositionally biased region" description="Pro residues" evidence="1">
    <location>
        <begin position="286"/>
        <end position="297"/>
    </location>
</feature>
<protein>
    <submittedName>
        <fullName evidence="2">Uncharacterized protein</fullName>
    </submittedName>
</protein>
<organism evidence="2 3">
    <name type="scientific">Catenuloplanes atrovinosus</name>
    <dbReference type="NCBI Taxonomy" id="137266"/>
    <lineage>
        <taxon>Bacteria</taxon>
        <taxon>Bacillati</taxon>
        <taxon>Actinomycetota</taxon>
        <taxon>Actinomycetes</taxon>
        <taxon>Micromonosporales</taxon>
        <taxon>Micromonosporaceae</taxon>
        <taxon>Catenuloplanes</taxon>
    </lineage>
</organism>
<evidence type="ECO:0000313" key="2">
    <source>
        <dbReference type="EMBL" id="MDR7280083.1"/>
    </source>
</evidence>
<sequence>MFAVLRSTSQMVADRRVRRPGRAARWPGLRTLVLGGIAGAAWLLSAGAAHAAEPETPTDAAHRGPSVLSLVSDPGTGVVEERAPSLVGELLTPAAGITAALPTGHLLGTGAPARTDTAMPARQPAESDAPAHPLRTLVTGDGSVLGAVRELVAPLRLTGGPTGSADSAARDAVASPAGTAGRGGPDPTPGVAPSRPLGDLTRLVGTADTPAEPDGVGTDSAAVVANPAEPTPVTPNTGVTAASTAPARVPAAAVVTGPRLGSEPERAARPALDAESRPLREARPAVPEPLPGAPLPIGPAKGTSGGTSGVPTGGSGVHTDGGSSAVISAAVAGTMGAVSRPTAPADVVVPRCDAEAPTVSPD</sequence>
<keyword evidence="3" id="KW-1185">Reference proteome</keyword>
<name>A0AAE3YX89_9ACTN</name>
<dbReference type="Proteomes" id="UP001183643">
    <property type="component" value="Unassembled WGS sequence"/>
</dbReference>
<feature type="compositionally biased region" description="Gly residues" evidence="1">
    <location>
        <begin position="303"/>
        <end position="316"/>
    </location>
</feature>
<dbReference type="AlphaFoldDB" id="A0AAE3YX89"/>
<feature type="region of interest" description="Disordered" evidence="1">
    <location>
        <begin position="336"/>
        <end position="362"/>
    </location>
</feature>
<reference evidence="2" key="1">
    <citation type="submission" date="2023-07" db="EMBL/GenBank/DDBJ databases">
        <title>Sequencing the genomes of 1000 actinobacteria strains.</title>
        <authorList>
            <person name="Klenk H.-P."/>
        </authorList>
    </citation>
    <scope>NUCLEOTIDE SEQUENCE</scope>
    <source>
        <strain evidence="2">DSM 44707</strain>
    </source>
</reference>
<feature type="compositionally biased region" description="Basic and acidic residues" evidence="1">
    <location>
        <begin position="262"/>
        <end position="283"/>
    </location>
</feature>
<feature type="compositionally biased region" description="Low complexity" evidence="1">
    <location>
        <begin position="164"/>
        <end position="177"/>
    </location>
</feature>
<comment type="caution">
    <text evidence="2">The sequence shown here is derived from an EMBL/GenBank/DDBJ whole genome shotgun (WGS) entry which is preliminary data.</text>
</comment>
<gene>
    <name evidence="2" type="ORF">J2S41_006861</name>
</gene>
<feature type="region of interest" description="Disordered" evidence="1">
    <location>
        <begin position="226"/>
        <end position="245"/>
    </location>
</feature>
<dbReference type="RefSeq" id="WP_310374251.1">
    <property type="nucleotide sequence ID" value="NZ_JAVDYB010000001.1"/>
</dbReference>
<dbReference type="EMBL" id="JAVDYB010000001">
    <property type="protein sequence ID" value="MDR7280083.1"/>
    <property type="molecule type" value="Genomic_DNA"/>
</dbReference>
<feature type="region of interest" description="Disordered" evidence="1">
    <location>
        <begin position="159"/>
        <end position="220"/>
    </location>
</feature>
<feature type="region of interest" description="Disordered" evidence="1">
    <location>
        <begin position="260"/>
        <end position="322"/>
    </location>
</feature>
<accession>A0AAE3YX89</accession>
<evidence type="ECO:0000256" key="1">
    <source>
        <dbReference type="SAM" id="MobiDB-lite"/>
    </source>
</evidence>
<evidence type="ECO:0000313" key="3">
    <source>
        <dbReference type="Proteomes" id="UP001183643"/>
    </source>
</evidence>
<feature type="region of interest" description="Disordered" evidence="1">
    <location>
        <begin position="109"/>
        <end position="135"/>
    </location>
</feature>
<proteinExistence type="predicted"/>